<dbReference type="GO" id="GO:0016055">
    <property type="term" value="P:Wnt signaling pathway"/>
    <property type="evidence" value="ECO:0007669"/>
    <property type="project" value="UniProtKB-KW"/>
</dbReference>
<dbReference type="GO" id="GO:0055037">
    <property type="term" value="C:recycling endosome"/>
    <property type="evidence" value="ECO:0007669"/>
    <property type="project" value="UniProtKB-SubCell"/>
</dbReference>
<dbReference type="Pfam" id="PF12240">
    <property type="entry name" value="Angiomotin_C"/>
    <property type="match status" value="1"/>
</dbReference>
<keyword evidence="8" id="KW-0967">Endosome</keyword>
<evidence type="ECO:0000313" key="14">
    <source>
        <dbReference type="EMBL" id="CAL1593250.1"/>
    </source>
</evidence>
<dbReference type="GO" id="GO:0001525">
    <property type="term" value="P:angiogenesis"/>
    <property type="evidence" value="ECO:0007669"/>
    <property type="project" value="TreeGrafter"/>
</dbReference>
<dbReference type="PROSITE" id="PS51257">
    <property type="entry name" value="PROKAR_LIPOPROTEIN"/>
    <property type="match status" value="1"/>
</dbReference>
<protein>
    <recommendedName>
        <fullName evidence="13">Angiomotin C-terminal domain-containing protein</fullName>
    </recommendedName>
</protein>
<feature type="compositionally biased region" description="Basic and acidic residues" evidence="12">
    <location>
        <begin position="409"/>
        <end position="420"/>
    </location>
</feature>
<dbReference type="GO" id="GO:0005886">
    <property type="term" value="C:plasma membrane"/>
    <property type="evidence" value="ECO:0007669"/>
    <property type="project" value="TreeGrafter"/>
</dbReference>
<dbReference type="PANTHER" id="PTHR14826:SF3">
    <property type="entry name" value="ANGIOMOTIN-LIKE PROTEIN 2"/>
    <property type="match status" value="1"/>
</dbReference>
<evidence type="ECO:0000256" key="12">
    <source>
        <dbReference type="SAM" id="MobiDB-lite"/>
    </source>
</evidence>
<accession>A0AAV2KZ08</accession>
<dbReference type="GO" id="GO:0005923">
    <property type="term" value="C:bicellular tight junction"/>
    <property type="evidence" value="ECO:0007669"/>
    <property type="project" value="TreeGrafter"/>
</dbReference>
<keyword evidence="7" id="KW-0879">Wnt signaling pathway</keyword>
<dbReference type="GO" id="GO:0030334">
    <property type="term" value="P:regulation of cell migration"/>
    <property type="evidence" value="ECO:0007669"/>
    <property type="project" value="TreeGrafter"/>
</dbReference>
<comment type="subcellular location">
    <subcellularLocation>
        <location evidence="2">Cell projection</location>
        <location evidence="2">Podosome</location>
    </subcellularLocation>
    <subcellularLocation>
        <location evidence="3">Cytoplasm</location>
    </subcellularLocation>
    <subcellularLocation>
        <location evidence="1">Recycling endosome</location>
    </subcellularLocation>
</comment>
<evidence type="ECO:0000259" key="13">
    <source>
        <dbReference type="Pfam" id="PF12240"/>
    </source>
</evidence>
<dbReference type="InterPro" id="IPR051747">
    <property type="entry name" value="Angiomotin-like"/>
</dbReference>
<feature type="compositionally biased region" description="Polar residues" evidence="12">
    <location>
        <begin position="243"/>
        <end position="270"/>
    </location>
</feature>
<sequence length="758" mass="85855">MLRVAGAVEGGAADGSPLMSVFLGQNNASLSAACWRRGCRGLEWDSWQAGPLPLPPHAQPRTLRNYFGTGPGLNIYQTPINSFRTDQTQFQLKHFANIIDMRTAEDSSGTVLHRLIQEQLRYANMSDTRTLLAIQQQALRGGSSSSGGGTGSPRSSLESLSQEDSPYIYMNTRQEPQGEEYQGEGLSESPLYHLHTEELPTYEQARLLISQKTLDLCPEEQWGVKREHVRSLSERLMQLSLERSSTQPLMPSSHSYPQLFSSNTQPQSVEQRAPPPQYPCPTKLPGYMLSHSQEPQGQYYREPPPFYSQHRYVPAQPPPPSPQNEALLRENERLTRELEVVTEKASRLQKLEGEIQRISEAYDTLMKGSVKRESLEKTMRNKLEAEIKRLHDFNRDLREQLESATKQRASKEAESSDPKHHVFVKLLEQNEEQQREKERLEKQVLSLRVSAEESQRRRDVLEQALSSAQSRCRALEEELLRKRLYGRKLEGLQSSLAQLQAACEKREALELRLRTRLEQELKSLRAQQKQMSTATASELSASSLEQHLREKEERVLALEADITKWEQKYLEESTMRQFAMDAAATAAAQRDTTIIKHSPRTSPNSSFNEDLPMASHRHQEMENRIRALHAQLLEKDAVIKILHQRSRLEQGRLEKQGRLENQGLRLARSVPSINTVFVSSELKVMKSLSDDQTGAVGGGLLSTPRSAVLRRDRGTQSEAQPETEADTPEESQAADAFGASAEEPRAKTRESEMVEILI</sequence>
<dbReference type="InterPro" id="IPR024646">
    <property type="entry name" value="Angiomotin_C"/>
</dbReference>
<dbReference type="EMBL" id="OZ035824">
    <property type="protein sequence ID" value="CAL1593250.1"/>
    <property type="molecule type" value="Genomic_DNA"/>
</dbReference>
<evidence type="ECO:0000256" key="5">
    <source>
        <dbReference type="ARBA" id="ARBA00022490"/>
    </source>
</evidence>
<feature type="domain" description="Angiomotin C-terminal" evidence="13">
    <location>
        <begin position="485"/>
        <end position="680"/>
    </location>
</feature>
<keyword evidence="11" id="KW-0966">Cell projection</keyword>
<evidence type="ECO:0000256" key="1">
    <source>
        <dbReference type="ARBA" id="ARBA00004172"/>
    </source>
</evidence>
<keyword evidence="6" id="KW-0597">Phosphoprotein</keyword>
<keyword evidence="10" id="KW-0175">Coiled coil</keyword>
<evidence type="ECO:0000256" key="3">
    <source>
        <dbReference type="ARBA" id="ARBA00004496"/>
    </source>
</evidence>
<dbReference type="GO" id="GO:0002102">
    <property type="term" value="C:podosome"/>
    <property type="evidence" value="ECO:0007669"/>
    <property type="project" value="UniProtKB-SubCell"/>
</dbReference>
<keyword evidence="9" id="KW-0965">Cell junction</keyword>
<dbReference type="GO" id="GO:0003365">
    <property type="term" value="P:establishment of cell polarity involved in ameboidal cell migration"/>
    <property type="evidence" value="ECO:0007669"/>
    <property type="project" value="TreeGrafter"/>
</dbReference>
<evidence type="ECO:0000256" key="7">
    <source>
        <dbReference type="ARBA" id="ARBA00022687"/>
    </source>
</evidence>
<feature type="region of interest" description="Disordered" evidence="12">
    <location>
        <begin position="139"/>
        <end position="162"/>
    </location>
</feature>
<evidence type="ECO:0000256" key="11">
    <source>
        <dbReference type="ARBA" id="ARBA00023273"/>
    </source>
</evidence>
<keyword evidence="5" id="KW-0963">Cytoplasm</keyword>
<keyword evidence="15" id="KW-1185">Reference proteome</keyword>
<gene>
    <name evidence="14" type="ORF">KC01_LOCUS22381</name>
</gene>
<evidence type="ECO:0000256" key="10">
    <source>
        <dbReference type="ARBA" id="ARBA00023054"/>
    </source>
</evidence>
<evidence type="ECO:0000256" key="4">
    <source>
        <dbReference type="ARBA" id="ARBA00010300"/>
    </source>
</evidence>
<reference evidence="14 15" key="1">
    <citation type="submission" date="2024-04" db="EMBL/GenBank/DDBJ databases">
        <authorList>
            <person name="Waldvogel A.-M."/>
            <person name="Schoenle A."/>
        </authorList>
    </citation>
    <scope>NUCLEOTIDE SEQUENCE [LARGE SCALE GENOMIC DNA]</scope>
</reference>
<name>A0AAV2KZ08_KNICA</name>
<dbReference type="PRINTS" id="PR01807">
    <property type="entry name" value="ANGIOMOTIN"/>
</dbReference>
<dbReference type="GO" id="GO:0030036">
    <property type="term" value="P:actin cytoskeleton organization"/>
    <property type="evidence" value="ECO:0007669"/>
    <property type="project" value="TreeGrafter"/>
</dbReference>
<evidence type="ECO:0000256" key="8">
    <source>
        <dbReference type="ARBA" id="ARBA00022753"/>
    </source>
</evidence>
<feature type="region of interest" description="Disordered" evidence="12">
    <location>
        <begin position="691"/>
        <end position="758"/>
    </location>
</feature>
<dbReference type="Proteomes" id="UP001497482">
    <property type="component" value="Chromosome 2"/>
</dbReference>
<evidence type="ECO:0000256" key="6">
    <source>
        <dbReference type="ARBA" id="ARBA00022553"/>
    </source>
</evidence>
<feature type="compositionally biased region" description="Basic and acidic residues" evidence="12">
    <location>
        <begin position="742"/>
        <end position="752"/>
    </location>
</feature>
<feature type="region of interest" description="Disordered" evidence="12">
    <location>
        <begin position="402"/>
        <end position="421"/>
    </location>
</feature>
<comment type="similarity">
    <text evidence="4">Belongs to the angiomotin family.</text>
</comment>
<dbReference type="InterPro" id="IPR009114">
    <property type="entry name" value="Angiomotin"/>
</dbReference>
<feature type="region of interest" description="Disordered" evidence="12">
    <location>
        <begin position="243"/>
        <end position="275"/>
    </location>
</feature>
<evidence type="ECO:0000256" key="9">
    <source>
        <dbReference type="ARBA" id="ARBA00022949"/>
    </source>
</evidence>
<dbReference type="GO" id="GO:0035329">
    <property type="term" value="P:hippo signaling"/>
    <property type="evidence" value="ECO:0007669"/>
    <property type="project" value="TreeGrafter"/>
</dbReference>
<evidence type="ECO:0000256" key="2">
    <source>
        <dbReference type="ARBA" id="ARBA00004188"/>
    </source>
</evidence>
<proteinExistence type="inferred from homology"/>
<evidence type="ECO:0000313" key="15">
    <source>
        <dbReference type="Proteomes" id="UP001497482"/>
    </source>
</evidence>
<dbReference type="PANTHER" id="PTHR14826">
    <property type="entry name" value="ANGIOMOTIN"/>
    <property type="match status" value="1"/>
</dbReference>
<dbReference type="AlphaFoldDB" id="A0AAV2KZ08"/>
<organism evidence="14 15">
    <name type="scientific">Knipowitschia caucasica</name>
    <name type="common">Caucasian dwarf goby</name>
    <name type="synonym">Pomatoschistus caucasicus</name>
    <dbReference type="NCBI Taxonomy" id="637954"/>
    <lineage>
        <taxon>Eukaryota</taxon>
        <taxon>Metazoa</taxon>
        <taxon>Chordata</taxon>
        <taxon>Craniata</taxon>
        <taxon>Vertebrata</taxon>
        <taxon>Euteleostomi</taxon>
        <taxon>Actinopterygii</taxon>
        <taxon>Neopterygii</taxon>
        <taxon>Teleostei</taxon>
        <taxon>Neoteleostei</taxon>
        <taxon>Acanthomorphata</taxon>
        <taxon>Gobiaria</taxon>
        <taxon>Gobiiformes</taxon>
        <taxon>Gobioidei</taxon>
        <taxon>Gobiidae</taxon>
        <taxon>Gobiinae</taxon>
        <taxon>Knipowitschia</taxon>
    </lineage>
</organism>